<evidence type="ECO:0000313" key="3">
    <source>
        <dbReference type="EMBL" id="KAF5890975.1"/>
    </source>
</evidence>
<comment type="caution">
    <text evidence="3">The sequence shown here is derived from an EMBL/GenBank/DDBJ whole genome shotgun (WGS) entry which is preliminary data.</text>
</comment>
<dbReference type="InterPro" id="IPR008983">
    <property type="entry name" value="Tumour_necrosis_fac-like_dom"/>
</dbReference>
<gene>
    <name evidence="3" type="ORF">DAT39_019328</name>
</gene>
<keyword evidence="1" id="KW-0732">Signal</keyword>
<keyword evidence="4" id="KW-1185">Reference proteome</keyword>
<proteinExistence type="predicted"/>
<dbReference type="Proteomes" id="UP000727407">
    <property type="component" value="Unassembled WGS sequence"/>
</dbReference>
<accession>A0A8J4U512</accession>
<protein>
    <submittedName>
        <fullName evidence="3">Complement C1q-like protein 2</fullName>
    </submittedName>
</protein>
<evidence type="ECO:0000256" key="1">
    <source>
        <dbReference type="SAM" id="SignalP"/>
    </source>
</evidence>
<dbReference type="AlphaFoldDB" id="A0A8J4U512"/>
<evidence type="ECO:0000259" key="2">
    <source>
        <dbReference type="PROSITE" id="PS50871"/>
    </source>
</evidence>
<feature type="non-terminal residue" evidence="3">
    <location>
        <position position="129"/>
    </location>
</feature>
<dbReference type="InterPro" id="IPR001073">
    <property type="entry name" value="C1q_dom"/>
</dbReference>
<dbReference type="PROSITE" id="PS50871">
    <property type="entry name" value="C1Q"/>
    <property type="match status" value="1"/>
</dbReference>
<dbReference type="EMBL" id="QNUK01000629">
    <property type="protein sequence ID" value="KAF5890975.1"/>
    <property type="molecule type" value="Genomic_DNA"/>
</dbReference>
<feature type="chain" id="PRO_5035296355" evidence="1">
    <location>
        <begin position="21"/>
        <end position="129"/>
    </location>
</feature>
<feature type="domain" description="C1q" evidence="2">
    <location>
        <begin position="87"/>
        <end position="129"/>
    </location>
</feature>
<dbReference type="OrthoDB" id="6154955at2759"/>
<feature type="signal peptide" evidence="1">
    <location>
        <begin position="1"/>
        <end position="20"/>
    </location>
</feature>
<evidence type="ECO:0000313" key="4">
    <source>
        <dbReference type="Proteomes" id="UP000727407"/>
    </source>
</evidence>
<name>A0A8J4U512_CLAMG</name>
<organism evidence="3 4">
    <name type="scientific">Clarias magur</name>
    <name type="common">Asian catfish</name>
    <name type="synonym">Macropteronotus magur</name>
    <dbReference type="NCBI Taxonomy" id="1594786"/>
    <lineage>
        <taxon>Eukaryota</taxon>
        <taxon>Metazoa</taxon>
        <taxon>Chordata</taxon>
        <taxon>Craniata</taxon>
        <taxon>Vertebrata</taxon>
        <taxon>Euteleostomi</taxon>
        <taxon>Actinopterygii</taxon>
        <taxon>Neopterygii</taxon>
        <taxon>Teleostei</taxon>
        <taxon>Ostariophysi</taxon>
        <taxon>Siluriformes</taxon>
        <taxon>Clariidae</taxon>
        <taxon>Clarias</taxon>
    </lineage>
</organism>
<sequence length="129" mass="14121">MESSVFRVLVVFLLTPGSSSQPEAEPQRNSQDSCGELKLLRELVYRQAAALSEIRVKMEYMEKEHTAQAAELLAVKTKLESVKNQNAEHLKVAFTAGLPAGQIGPFNTETTLVYSKVVSNVGGAYNPHT</sequence>
<dbReference type="SUPFAM" id="SSF49842">
    <property type="entry name" value="TNF-like"/>
    <property type="match status" value="1"/>
</dbReference>
<dbReference type="Gene3D" id="2.60.120.40">
    <property type="match status" value="1"/>
</dbReference>
<reference evidence="3" key="1">
    <citation type="submission" date="2020-07" db="EMBL/GenBank/DDBJ databases">
        <title>Clarias magur genome sequencing, assembly and annotation.</title>
        <authorList>
            <person name="Kushwaha B."/>
            <person name="Kumar R."/>
            <person name="Das P."/>
            <person name="Joshi C.G."/>
            <person name="Kumar D."/>
            <person name="Nagpure N.S."/>
            <person name="Pandey M."/>
            <person name="Agarwal S."/>
            <person name="Srivastava S."/>
            <person name="Singh M."/>
            <person name="Sahoo L."/>
            <person name="Jayasankar P."/>
            <person name="Meher P.K."/>
            <person name="Koringa P.G."/>
            <person name="Iquebal M.A."/>
            <person name="Das S.P."/>
            <person name="Bit A."/>
            <person name="Patnaik S."/>
            <person name="Patel N."/>
            <person name="Shah T.M."/>
            <person name="Hinsu A."/>
            <person name="Jena J.K."/>
        </authorList>
    </citation>
    <scope>NUCLEOTIDE SEQUENCE</scope>
    <source>
        <strain evidence="3">CIFAMagur01</strain>
        <tissue evidence="3">Testis</tissue>
    </source>
</reference>